<dbReference type="InterPro" id="IPR008979">
    <property type="entry name" value="Galactose-bd-like_sf"/>
</dbReference>
<feature type="region of interest" description="Disordered" evidence="1">
    <location>
        <begin position="1"/>
        <end position="112"/>
    </location>
</feature>
<name>A0A3A9W9E1_9ACTN</name>
<feature type="compositionally biased region" description="Acidic residues" evidence="1">
    <location>
        <begin position="160"/>
        <end position="179"/>
    </location>
</feature>
<evidence type="ECO:0000313" key="5">
    <source>
        <dbReference type="Proteomes" id="UP000268652"/>
    </source>
</evidence>
<proteinExistence type="predicted"/>
<dbReference type="EMBL" id="RBDY01000007">
    <property type="protein sequence ID" value="RKN23343.1"/>
    <property type="molecule type" value="Genomic_DNA"/>
</dbReference>
<keyword evidence="2" id="KW-0472">Membrane</keyword>
<dbReference type="Proteomes" id="UP000268652">
    <property type="component" value="Unassembled WGS sequence"/>
</dbReference>
<keyword evidence="5" id="KW-1185">Reference proteome</keyword>
<dbReference type="SUPFAM" id="SSF49785">
    <property type="entry name" value="Galactose-binding domain-like"/>
    <property type="match status" value="1"/>
</dbReference>
<dbReference type="EMBL" id="RBDX01000007">
    <property type="protein sequence ID" value="RKN09705.1"/>
    <property type="molecule type" value="Genomic_DNA"/>
</dbReference>
<feature type="transmembrane region" description="Helical" evidence="2">
    <location>
        <begin position="115"/>
        <end position="138"/>
    </location>
</feature>
<feature type="region of interest" description="Disordered" evidence="1">
    <location>
        <begin position="142"/>
        <end position="181"/>
    </location>
</feature>
<dbReference type="AlphaFoldDB" id="A0A3A9W9E1"/>
<sequence length="318" mass="33788">MSAGHTGGRGTPDEGGDDPFAYLYRPEGGEPQPQQPRQPSYHQVRPVGERTFGGQQGHRQQAGGSYATQASPSAYQQPQQHRPDAYYAAPETQVGGPPDGGRPDRRRVDPEPRRNGLLIGAIAVVLAVVLGVGAAILFSGGEDGDAAGDGSTSEPTGGSGDDEGGDEPSDEPSDEEAEPEGLPAAAVTELELAGGIGFQADVEGARSDDGAYVRVQNQQNSTITWTFDFQGEPGQYRLTTYYAAVADDQTMSFSINGTPREDPVNLRDWNGDISEWENSWFDTYNLVDLAEGENTVQLTCTAQCDVLIDGLAITEHQG</sequence>
<gene>
    <name evidence="4" type="ORF">D7318_12625</name>
    <name evidence="3" type="ORF">D7319_11670</name>
</gene>
<dbReference type="Proteomes" id="UP000275024">
    <property type="component" value="Unassembled WGS sequence"/>
</dbReference>
<evidence type="ECO:0000313" key="6">
    <source>
        <dbReference type="Proteomes" id="UP000275024"/>
    </source>
</evidence>
<keyword evidence="2" id="KW-0812">Transmembrane</keyword>
<protein>
    <recommendedName>
        <fullName evidence="7">Carbohydrate-binding protein</fullName>
    </recommendedName>
</protein>
<evidence type="ECO:0000256" key="2">
    <source>
        <dbReference type="SAM" id="Phobius"/>
    </source>
</evidence>
<keyword evidence="2" id="KW-1133">Transmembrane helix</keyword>
<evidence type="ECO:0000313" key="4">
    <source>
        <dbReference type="EMBL" id="RKN23343.1"/>
    </source>
</evidence>
<dbReference type="Gene3D" id="2.60.120.260">
    <property type="entry name" value="Galactose-binding domain-like"/>
    <property type="match status" value="1"/>
</dbReference>
<dbReference type="RefSeq" id="WP_120697029.1">
    <property type="nucleotide sequence ID" value="NZ_RBDX01000007.1"/>
</dbReference>
<dbReference type="OrthoDB" id="190883at2"/>
<feature type="compositionally biased region" description="Low complexity" evidence="1">
    <location>
        <begin position="57"/>
        <end position="80"/>
    </location>
</feature>
<comment type="caution">
    <text evidence="3">The sequence shown here is derived from an EMBL/GenBank/DDBJ whole genome shotgun (WGS) entry which is preliminary data.</text>
</comment>
<reference evidence="5 6" key="1">
    <citation type="submission" date="2018-09" db="EMBL/GenBank/DDBJ databases">
        <title>Streptomyces sp. nov. DS1-2, an endophytic actinomycete isolated from roots of Dendrobium scabrilingue.</title>
        <authorList>
            <person name="Kuncharoen N."/>
            <person name="Kudo T."/>
            <person name="Ohkuma M."/>
            <person name="Yuki M."/>
            <person name="Tanasupawat S."/>
        </authorList>
    </citation>
    <scope>NUCLEOTIDE SEQUENCE [LARGE SCALE GENOMIC DNA]</scope>
    <source>
        <strain evidence="3 6">AZ1-7</strain>
        <strain evidence="4 5">DS1-2</strain>
    </source>
</reference>
<feature type="compositionally biased region" description="Low complexity" evidence="1">
    <location>
        <begin position="25"/>
        <end position="39"/>
    </location>
</feature>
<feature type="compositionally biased region" description="Basic and acidic residues" evidence="1">
    <location>
        <begin position="101"/>
        <end position="112"/>
    </location>
</feature>
<evidence type="ECO:0000256" key="1">
    <source>
        <dbReference type="SAM" id="MobiDB-lite"/>
    </source>
</evidence>
<accession>A0A3A9W9E1</accession>
<evidence type="ECO:0008006" key="7">
    <source>
        <dbReference type="Google" id="ProtNLM"/>
    </source>
</evidence>
<organism evidence="3 6">
    <name type="scientific">Streptomyces radicis</name>
    <dbReference type="NCBI Taxonomy" id="1750517"/>
    <lineage>
        <taxon>Bacteria</taxon>
        <taxon>Bacillati</taxon>
        <taxon>Actinomycetota</taxon>
        <taxon>Actinomycetes</taxon>
        <taxon>Kitasatosporales</taxon>
        <taxon>Streptomycetaceae</taxon>
        <taxon>Streptomyces</taxon>
    </lineage>
</organism>
<feature type="compositionally biased region" description="Gly residues" evidence="1">
    <location>
        <begin position="1"/>
        <end position="10"/>
    </location>
</feature>
<evidence type="ECO:0000313" key="3">
    <source>
        <dbReference type="EMBL" id="RKN09705.1"/>
    </source>
</evidence>